<dbReference type="Gene3D" id="3.30.300.30">
    <property type="match status" value="2"/>
</dbReference>
<dbReference type="InterPro" id="IPR006162">
    <property type="entry name" value="Ppantetheine_attach_site"/>
</dbReference>
<dbReference type="SUPFAM" id="SSF56801">
    <property type="entry name" value="Acetyl-CoA synthetase-like"/>
    <property type="match status" value="1"/>
</dbReference>
<dbReference type="Gene3D" id="1.10.1200.10">
    <property type="entry name" value="ACP-like"/>
    <property type="match status" value="1"/>
</dbReference>
<dbReference type="RefSeq" id="XP_047839137.1">
    <property type="nucleotide sequence ID" value="XM_047983167.1"/>
</dbReference>
<dbReference type="GO" id="GO:0005737">
    <property type="term" value="C:cytoplasm"/>
    <property type="evidence" value="ECO:0007669"/>
    <property type="project" value="TreeGrafter"/>
</dbReference>
<feature type="domain" description="Carrier" evidence="4">
    <location>
        <begin position="545"/>
        <end position="620"/>
    </location>
</feature>
<dbReference type="GO" id="GO:0044550">
    <property type="term" value="P:secondary metabolite biosynthetic process"/>
    <property type="evidence" value="ECO:0007669"/>
    <property type="project" value="TreeGrafter"/>
</dbReference>
<dbReference type="Gene3D" id="3.40.50.150">
    <property type="entry name" value="Vaccinia Virus protein VP39"/>
    <property type="match status" value="1"/>
</dbReference>
<dbReference type="OrthoDB" id="4926266at2759"/>
<evidence type="ECO:0000256" key="3">
    <source>
        <dbReference type="ARBA" id="ARBA00022598"/>
    </source>
</evidence>
<dbReference type="KEGG" id="ptkz:JDV02_002167"/>
<keyword evidence="2" id="KW-0597">Phosphoprotein</keyword>
<dbReference type="PROSITE" id="PS50075">
    <property type="entry name" value="CARRIER"/>
    <property type="match status" value="1"/>
</dbReference>
<dbReference type="PROSITE" id="PS00012">
    <property type="entry name" value="PHOSPHOPANTETHEINE"/>
    <property type="match status" value="1"/>
</dbReference>
<dbReference type="InterPro" id="IPR009081">
    <property type="entry name" value="PP-bd_ACP"/>
</dbReference>
<dbReference type="Proteomes" id="UP000829364">
    <property type="component" value="Chromosome 2"/>
</dbReference>
<keyword evidence="6" id="KW-1185">Reference proteome</keyword>
<protein>
    <recommendedName>
        <fullName evidence="4">Carrier domain-containing protein</fullName>
    </recommendedName>
</protein>
<dbReference type="SUPFAM" id="SSF47336">
    <property type="entry name" value="ACP-like"/>
    <property type="match status" value="1"/>
</dbReference>
<dbReference type="SUPFAM" id="SSF53335">
    <property type="entry name" value="S-adenosyl-L-methionine-dependent methyltransferases"/>
    <property type="match status" value="1"/>
</dbReference>
<reference evidence="5" key="1">
    <citation type="submission" date="2021-11" db="EMBL/GenBank/DDBJ databases">
        <title>Purpureocillium_takamizusanense_genome.</title>
        <authorList>
            <person name="Nguyen N.-H."/>
        </authorList>
    </citation>
    <scope>NUCLEOTIDE SEQUENCE</scope>
    <source>
        <strain evidence="5">PT3</strain>
    </source>
</reference>
<dbReference type="AlphaFoldDB" id="A0A9Q8QAG0"/>
<dbReference type="GO" id="GO:0031177">
    <property type="term" value="F:phosphopantetheine binding"/>
    <property type="evidence" value="ECO:0007669"/>
    <property type="project" value="TreeGrafter"/>
</dbReference>
<sequence length="620" mass="69976">MGVKIRGQRAELGEIEHVLCTHGSVEDAVAVLQHDDKRDPWIATFVTLRSDDAEFHERQNNDEAQHVELWEHHFDSDAYALVESLQTNVIGRDFTGWTSMYDGTTIDEEEMHEWLDDTIETVLNGRAPGHVLEIGAGSGMILFNLTQGLKSYVALEPSQKAVDFLTKMIASVPSLLDKVKIHKATASDLGRLDLAISPNLVILNSVVQYFPSQGYLYRVLQDLLQLQGVETIFVGDIRSYALHQQFLVARALHKGGQRPSKRTLRRIMTEMENFESELLIDPAFFTSLQDRIGRIEHVEILPKKMRANNELSCFRYSAVIHVKASGRHLQLQIQEISEDTWIDFAKESLDHQTLSDLLCRNTASNVVAVSNIPYSKTTVERHVLEALNSQEDESQSGGGWLLSAGNIAGRCPSLSAIDLVALARQTGYRVEISWARQYSQIGGLDAIFHRGLPADEKGRTMFRFPLDNSRRPYHLLSNHPLQQGLKKSIQKELYKMLQDKLPSYMAPQTIIVLDKMPLNKNGKIDRRALASNVENHTADRELARQPDSEIGRQMRKIWGKILDIEPTTIRQDDDFFQLGGNSIGAMRVVGEARKVGLELTVTDIFSYRALKDVARRAHHS</sequence>
<keyword evidence="3" id="KW-0436">Ligase</keyword>
<organism evidence="5 6">
    <name type="scientific">Purpureocillium takamizusanense</name>
    <dbReference type="NCBI Taxonomy" id="2060973"/>
    <lineage>
        <taxon>Eukaryota</taxon>
        <taxon>Fungi</taxon>
        <taxon>Dikarya</taxon>
        <taxon>Ascomycota</taxon>
        <taxon>Pezizomycotina</taxon>
        <taxon>Sordariomycetes</taxon>
        <taxon>Hypocreomycetidae</taxon>
        <taxon>Hypocreales</taxon>
        <taxon>Ophiocordycipitaceae</taxon>
        <taxon>Purpureocillium</taxon>
    </lineage>
</organism>
<dbReference type="GO" id="GO:0016874">
    <property type="term" value="F:ligase activity"/>
    <property type="evidence" value="ECO:0007669"/>
    <property type="project" value="UniProtKB-KW"/>
</dbReference>
<gene>
    <name evidence="5" type="ORF">JDV02_002167</name>
</gene>
<dbReference type="EMBL" id="CP086355">
    <property type="protein sequence ID" value="UNI15656.1"/>
    <property type="molecule type" value="Genomic_DNA"/>
</dbReference>
<dbReference type="InterPro" id="IPR029063">
    <property type="entry name" value="SAM-dependent_MTases_sf"/>
</dbReference>
<dbReference type="InterPro" id="IPR045851">
    <property type="entry name" value="AMP-bd_C_sf"/>
</dbReference>
<evidence type="ECO:0000313" key="6">
    <source>
        <dbReference type="Proteomes" id="UP000829364"/>
    </source>
</evidence>
<dbReference type="InterPro" id="IPR036736">
    <property type="entry name" value="ACP-like_sf"/>
</dbReference>
<evidence type="ECO:0000256" key="2">
    <source>
        <dbReference type="ARBA" id="ARBA00022553"/>
    </source>
</evidence>
<dbReference type="GeneID" id="72064128"/>
<dbReference type="PANTHER" id="PTHR45527:SF1">
    <property type="entry name" value="FATTY ACID SYNTHASE"/>
    <property type="match status" value="1"/>
</dbReference>
<evidence type="ECO:0000259" key="4">
    <source>
        <dbReference type="PROSITE" id="PS50075"/>
    </source>
</evidence>
<evidence type="ECO:0000256" key="1">
    <source>
        <dbReference type="ARBA" id="ARBA00022450"/>
    </source>
</evidence>
<keyword evidence="1" id="KW-0596">Phosphopantetheine</keyword>
<dbReference type="Pfam" id="PF00550">
    <property type="entry name" value="PP-binding"/>
    <property type="match status" value="1"/>
</dbReference>
<name>A0A9Q8QAG0_9HYPO</name>
<dbReference type="FunFam" id="1.10.1200.10:FF:000005">
    <property type="entry name" value="Nonribosomal peptide synthetase 1"/>
    <property type="match status" value="1"/>
</dbReference>
<accession>A0A9Q8QAG0</accession>
<evidence type="ECO:0000313" key="5">
    <source>
        <dbReference type="EMBL" id="UNI15656.1"/>
    </source>
</evidence>
<proteinExistence type="predicted"/>
<dbReference type="GO" id="GO:0043041">
    <property type="term" value="P:amino acid activation for nonribosomal peptide biosynthetic process"/>
    <property type="evidence" value="ECO:0007669"/>
    <property type="project" value="TreeGrafter"/>
</dbReference>
<dbReference type="PANTHER" id="PTHR45527">
    <property type="entry name" value="NONRIBOSOMAL PEPTIDE SYNTHETASE"/>
    <property type="match status" value="1"/>
</dbReference>